<accession>A0ABS7JPE0</accession>
<comment type="caution">
    <text evidence="1">The sequence shown here is derived from an EMBL/GenBank/DDBJ whole genome shotgun (WGS) entry which is preliminary data.</text>
</comment>
<dbReference type="RefSeq" id="WP_221532527.1">
    <property type="nucleotide sequence ID" value="NZ_JAIGYP010000010.1"/>
</dbReference>
<protein>
    <submittedName>
        <fullName evidence="1">Uncharacterized protein</fullName>
    </submittedName>
</protein>
<reference evidence="1 2" key="1">
    <citation type="submission" date="2021-08" db="EMBL/GenBank/DDBJ databases">
        <title>Helicobacter spp. isolated from feces of Anatolian Ground Squirrel (Spermophilus xanthoprymnus) in Turkey.</title>
        <authorList>
            <person name="Aydin F."/>
            <person name="Abay S."/>
            <person name="Kayman T."/>
            <person name="Karakaya E."/>
            <person name="Saticioglu I.B."/>
        </authorList>
    </citation>
    <scope>NUCLEOTIDE SEQUENCE [LARGE SCALE GENOMIC DNA]</scope>
    <source>
        <strain evidence="1 2">Faydin-H70</strain>
    </source>
</reference>
<organism evidence="1 2">
    <name type="scientific">Helicobacter turcicus</name>
    <dbReference type="NCBI Taxonomy" id="2867412"/>
    <lineage>
        <taxon>Bacteria</taxon>
        <taxon>Pseudomonadati</taxon>
        <taxon>Campylobacterota</taxon>
        <taxon>Epsilonproteobacteria</taxon>
        <taxon>Campylobacterales</taxon>
        <taxon>Helicobacteraceae</taxon>
        <taxon>Helicobacter</taxon>
    </lineage>
</organism>
<dbReference type="EMBL" id="JAIGYQ010000010">
    <property type="protein sequence ID" value="MBX7491235.1"/>
    <property type="molecule type" value="Genomic_DNA"/>
</dbReference>
<sequence>MTQIAKMILNELPISKSINEKIAFIKDSALSFRDFNSFRLLLNGLENFEPNPKLHKDSYKAQINQKIAHLLESLNVLEQKILNNTQSDSPLNQDFNTTHKAKLLSFLAKLEEITSLQEINKEQIGFLLESASELLLNQESLNKNEIELLEEAKEILTEYHLQEAIFKNSTM</sequence>
<gene>
    <name evidence="1" type="ORF">K4G57_07160</name>
</gene>
<name>A0ABS7JPE0_9HELI</name>
<evidence type="ECO:0000313" key="1">
    <source>
        <dbReference type="EMBL" id="MBX7491235.1"/>
    </source>
</evidence>
<dbReference type="Proteomes" id="UP000700059">
    <property type="component" value="Unassembled WGS sequence"/>
</dbReference>
<proteinExistence type="predicted"/>
<keyword evidence="2" id="KW-1185">Reference proteome</keyword>
<evidence type="ECO:0000313" key="2">
    <source>
        <dbReference type="Proteomes" id="UP000700059"/>
    </source>
</evidence>